<keyword evidence="3" id="KW-1185">Reference proteome</keyword>
<protein>
    <submittedName>
        <fullName evidence="2">Uncharacterized protein</fullName>
    </submittedName>
</protein>
<evidence type="ECO:0000256" key="1">
    <source>
        <dbReference type="SAM" id="MobiDB-lite"/>
    </source>
</evidence>
<evidence type="ECO:0000313" key="3">
    <source>
        <dbReference type="Proteomes" id="UP001251528"/>
    </source>
</evidence>
<sequence length="90" mass="10439">MARPALLSFREDLVNSVQLLSSPIIRILIKWESLPKIPYERIPYKTKLSSAADLEDFGIFPRHKASYHRRSSQMLNLQQSSGKKEELQLQ</sequence>
<feature type="non-terminal residue" evidence="2">
    <location>
        <position position="90"/>
    </location>
</feature>
<reference evidence="2" key="1">
    <citation type="submission" date="2023-06" db="EMBL/GenBank/DDBJ databases">
        <title>Conoideocrella luteorostrata (Hypocreales: Clavicipitaceae), a potential biocontrol fungus for elongate hemlock scale in United States Christmas tree production areas.</title>
        <authorList>
            <person name="Barrett H."/>
            <person name="Lovett B."/>
            <person name="Macias A.M."/>
            <person name="Stajich J.E."/>
            <person name="Kasson M.T."/>
        </authorList>
    </citation>
    <scope>NUCLEOTIDE SEQUENCE</scope>
    <source>
        <strain evidence="2">ARSEF 14590</strain>
    </source>
</reference>
<feature type="compositionally biased region" description="Polar residues" evidence="1">
    <location>
        <begin position="72"/>
        <end position="81"/>
    </location>
</feature>
<dbReference type="Proteomes" id="UP001251528">
    <property type="component" value="Unassembled WGS sequence"/>
</dbReference>
<gene>
    <name evidence="2" type="ORF">QQS21_012952</name>
</gene>
<comment type="caution">
    <text evidence="2">The sequence shown here is derived from an EMBL/GenBank/DDBJ whole genome shotgun (WGS) entry which is preliminary data.</text>
</comment>
<feature type="region of interest" description="Disordered" evidence="1">
    <location>
        <begin position="70"/>
        <end position="90"/>
    </location>
</feature>
<dbReference type="EMBL" id="JASWJB010000814">
    <property type="protein sequence ID" value="KAK2589373.1"/>
    <property type="molecule type" value="Genomic_DNA"/>
</dbReference>
<proteinExistence type="predicted"/>
<organism evidence="2 3">
    <name type="scientific">Conoideocrella luteorostrata</name>
    <dbReference type="NCBI Taxonomy" id="1105319"/>
    <lineage>
        <taxon>Eukaryota</taxon>
        <taxon>Fungi</taxon>
        <taxon>Dikarya</taxon>
        <taxon>Ascomycota</taxon>
        <taxon>Pezizomycotina</taxon>
        <taxon>Sordariomycetes</taxon>
        <taxon>Hypocreomycetidae</taxon>
        <taxon>Hypocreales</taxon>
        <taxon>Clavicipitaceae</taxon>
        <taxon>Conoideocrella</taxon>
    </lineage>
</organism>
<accession>A0AAJ0CA71</accession>
<dbReference type="AlphaFoldDB" id="A0AAJ0CA71"/>
<evidence type="ECO:0000313" key="2">
    <source>
        <dbReference type="EMBL" id="KAK2589373.1"/>
    </source>
</evidence>
<name>A0AAJ0CA71_9HYPO</name>